<dbReference type="Pfam" id="PF00857">
    <property type="entry name" value="Isochorismatase"/>
    <property type="match status" value="1"/>
</dbReference>
<keyword evidence="1 3" id="KW-0378">Hydrolase</keyword>
<evidence type="ECO:0000313" key="4">
    <source>
        <dbReference type="Proteomes" id="UP001597511"/>
    </source>
</evidence>
<dbReference type="RefSeq" id="WP_386100707.1">
    <property type="nucleotide sequence ID" value="NZ_JBHUOZ010000003.1"/>
</dbReference>
<dbReference type="CDD" id="cd00431">
    <property type="entry name" value="cysteine_hydrolases"/>
    <property type="match status" value="1"/>
</dbReference>
<sequence length="179" mass="19411">MEKRLLIVIDPQNDFTSPEGNYAQRHTGIGEIAAAKNRINKLIKTIGHSNIGVVSSAYQPGQFKPGLNICIPGTAGHALDADLAFDDSMNFFTKTEHSCFSSVAFTQYLETNNITTLLLAGFLAEYCVKQTALDALAKGYKVIIIVDAIATGDDVLHRKHQTIQELTNKGAACINSNNL</sequence>
<protein>
    <submittedName>
        <fullName evidence="3">Cysteine hydrolase family protein</fullName>
    </submittedName>
</protein>
<evidence type="ECO:0000313" key="3">
    <source>
        <dbReference type="EMBL" id="MFD2921086.1"/>
    </source>
</evidence>
<organism evidence="3 4">
    <name type="scientific">Terrimonas rubra</name>
    <dbReference type="NCBI Taxonomy" id="1035890"/>
    <lineage>
        <taxon>Bacteria</taxon>
        <taxon>Pseudomonadati</taxon>
        <taxon>Bacteroidota</taxon>
        <taxon>Chitinophagia</taxon>
        <taxon>Chitinophagales</taxon>
        <taxon>Chitinophagaceae</taxon>
        <taxon>Terrimonas</taxon>
    </lineage>
</organism>
<dbReference type="SUPFAM" id="SSF52499">
    <property type="entry name" value="Isochorismatase-like hydrolases"/>
    <property type="match status" value="1"/>
</dbReference>
<name>A0ABW6A832_9BACT</name>
<reference evidence="4" key="1">
    <citation type="journal article" date="2019" name="Int. J. Syst. Evol. Microbiol.">
        <title>The Global Catalogue of Microorganisms (GCM) 10K type strain sequencing project: providing services to taxonomists for standard genome sequencing and annotation.</title>
        <authorList>
            <consortium name="The Broad Institute Genomics Platform"/>
            <consortium name="The Broad Institute Genome Sequencing Center for Infectious Disease"/>
            <person name="Wu L."/>
            <person name="Ma J."/>
        </authorList>
    </citation>
    <scope>NUCLEOTIDE SEQUENCE [LARGE SCALE GENOMIC DNA]</scope>
    <source>
        <strain evidence="4">KCTC 23299</strain>
    </source>
</reference>
<feature type="domain" description="Isochorismatase-like" evidence="2">
    <location>
        <begin position="5"/>
        <end position="175"/>
    </location>
</feature>
<evidence type="ECO:0000256" key="1">
    <source>
        <dbReference type="ARBA" id="ARBA00022801"/>
    </source>
</evidence>
<dbReference type="InterPro" id="IPR050272">
    <property type="entry name" value="Isochorismatase-like_hydrls"/>
</dbReference>
<comment type="caution">
    <text evidence="3">The sequence shown here is derived from an EMBL/GenBank/DDBJ whole genome shotgun (WGS) entry which is preliminary data.</text>
</comment>
<keyword evidence="4" id="KW-1185">Reference proteome</keyword>
<dbReference type="Proteomes" id="UP001597511">
    <property type="component" value="Unassembled WGS sequence"/>
</dbReference>
<gene>
    <name evidence="3" type="ORF">ACFS6H_15275</name>
</gene>
<dbReference type="Gene3D" id="3.40.50.850">
    <property type="entry name" value="Isochorismatase-like"/>
    <property type="match status" value="1"/>
</dbReference>
<dbReference type="EMBL" id="JBHUOZ010000003">
    <property type="protein sequence ID" value="MFD2921086.1"/>
    <property type="molecule type" value="Genomic_DNA"/>
</dbReference>
<dbReference type="GO" id="GO:0016787">
    <property type="term" value="F:hydrolase activity"/>
    <property type="evidence" value="ECO:0007669"/>
    <property type="project" value="UniProtKB-KW"/>
</dbReference>
<proteinExistence type="predicted"/>
<dbReference type="PANTHER" id="PTHR43540">
    <property type="entry name" value="PEROXYUREIDOACRYLATE/UREIDOACRYLATE AMIDOHYDROLASE-RELATED"/>
    <property type="match status" value="1"/>
</dbReference>
<dbReference type="InterPro" id="IPR000868">
    <property type="entry name" value="Isochorismatase-like_dom"/>
</dbReference>
<accession>A0ABW6A832</accession>
<dbReference type="InterPro" id="IPR036380">
    <property type="entry name" value="Isochorismatase-like_sf"/>
</dbReference>
<evidence type="ECO:0000259" key="2">
    <source>
        <dbReference type="Pfam" id="PF00857"/>
    </source>
</evidence>